<sequence>MELFNENGCLTDEGLQALVNGQLDELGRLEAAEHLSYCDHCLDRYTALLTADALEEPPRSVHKTVMGTIWVRLMQNTWGRAAVAGVAAVLALTMWRSGTVEQLMGLRQQVKSWTPGVSQSQQQDAEGPLRLGRPVNDDYQPADEQPLGQPVETAEPQKPARFTDALNTLLFGRRDAADSTHNTTTETTTK</sequence>
<comment type="caution">
    <text evidence="1">The sequence shown here is derived from an EMBL/GenBank/DDBJ whole genome shotgun (WGS) entry which is preliminary data.</text>
</comment>
<gene>
    <name evidence="1" type="ORF">CGS49_06565</name>
</gene>
<proteinExistence type="predicted"/>
<dbReference type="Proteomes" id="UP000220959">
    <property type="component" value="Unassembled WGS sequence"/>
</dbReference>
<dbReference type="EMBL" id="NMTR01000016">
    <property type="protein sequence ID" value="PDX61289.1"/>
    <property type="molecule type" value="Genomic_DNA"/>
</dbReference>
<evidence type="ECO:0000313" key="2">
    <source>
        <dbReference type="Proteomes" id="UP000220959"/>
    </source>
</evidence>
<keyword evidence="2" id="KW-1185">Reference proteome</keyword>
<protein>
    <submittedName>
        <fullName evidence="1">Uncharacterized protein</fullName>
    </submittedName>
</protein>
<name>A0ACC9CZY8_9FIRM</name>
<evidence type="ECO:0000313" key="1">
    <source>
        <dbReference type="EMBL" id="PDX61289.1"/>
    </source>
</evidence>
<accession>A0ACC9CZY8</accession>
<organism evidence="1 2">
    <name type="scientific">Faecalibacterium langellae</name>
    <dbReference type="NCBI Taxonomy" id="3435293"/>
    <lineage>
        <taxon>Bacteria</taxon>
        <taxon>Bacillati</taxon>
        <taxon>Bacillota</taxon>
        <taxon>Clostridia</taxon>
        <taxon>Eubacteriales</taxon>
        <taxon>Oscillospiraceae</taxon>
        <taxon>Faecalibacterium</taxon>
    </lineage>
</organism>
<reference evidence="1 2" key="1">
    <citation type="journal article" date="2017" name="Front. Microbiol.">
        <title>New Insights into the Diversity of the Genus Faecalibacterium.</title>
        <authorList>
            <person name="Benevides L."/>
            <person name="Burman S."/>
            <person name="Martin R."/>
            <person name="Robert V."/>
            <person name="Thomas M."/>
            <person name="Miquel S."/>
            <person name="Chain F."/>
            <person name="Sokol H."/>
            <person name="Bermudez-Humaran L.G."/>
            <person name="Morrison M."/>
            <person name="Langella P."/>
            <person name="Azevedo V.A."/>
            <person name="Chatel J.M."/>
            <person name="Soares S."/>
        </authorList>
    </citation>
    <scope>NUCLEOTIDE SEQUENCE [LARGE SCALE GENOMIC DNA]</scope>
    <source>
        <strain evidence="2">CNCM I-4541</strain>
    </source>
</reference>